<protein>
    <submittedName>
        <fullName evidence="1">Uncharacterized protein</fullName>
    </submittedName>
</protein>
<feature type="non-terminal residue" evidence="1">
    <location>
        <position position="1"/>
    </location>
</feature>
<organism evidence="1 2">
    <name type="scientific">Batillaria attramentaria</name>
    <dbReference type="NCBI Taxonomy" id="370345"/>
    <lineage>
        <taxon>Eukaryota</taxon>
        <taxon>Metazoa</taxon>
        <taxon>Spiralia</taxon>
        <taxon>Lophotrochozoa</taxon>
        <taxon>Mollusca</taxon>
        <taxon>Gastropoda</taxon>
        <taxon>Caenogastropoda</taxon>
        <taxon>Sorbeoconcha</taxon>
        <taxon>Cerithioidea</taxon>
        <taxon>Batillariidae</taxon>
        <taxon>Batillaria</taxon>
    </lineage>
</organism>
<sequence length="49" mass="5465">YTLAYQTRLSSSTNWCDPVKTFTVTLSECLLANLVSPEAKPSECQQARL</sequence>
<comment type="caution">
    <text evidence="1">The sequence shown here is derived from an EMBL/GenBank/DDBJ whole genome shotgun (WGS) entry which is preliminary data.</text>
</comment>
<reference evidence="1 2" key="1">
    <citation type="journal article" date="2023" name="Sci. Data">
        <title>Genome assembly of the Korean intertidal mud-creeper Batillaria attramentaria.</title>
        <authorList>
            <person name="Patra A.K."/>
            <person name="Ho P.T."/>
            <person name="Jun S."/>
            <person name="Lee S.J."/>
            <person name="Kim Y."/>
            <person name="Won Y.J."/>
        </authorList>
    </citation>
    <scope>NUCLEOTIDE SEQUENCE [LARGE SCALE GENOMIC DNA]</scope>
    <source>
        <strain evidence="1">Wonlab-2016</strain>
    </source>
</reference>
<dbReference type="EMBL" id="JACVVK020000216">
    <property type="protein sequence ID" value="KAK7484050.1"/>
    <property type="molecule type" value="Genomic_DNA"/>
</dbReference>
<name>A0ABD0KAE9_9CAEN</name>
<gene>
    <name evidence="1" type="ORF">BaRGS_00024662</name>
</gene>
<proteinExistence type="predicted"/>
<evidence type="ECO:0000313" key="2">
    <source>
        <dbReference type="Proteomes" id="UP001519460"/>
    </source>
</evidence>
<dbReference type="AlphaFoldDB" id="A0ABD0KAE9"/>
<accession>A0ABD0KAE9</accession>
<evidence type="ECO:0000313" key="1">
    <source>
        <dbReference type="EMBL" id="KAK7484050.1"/>
    </source>
</evidence>
<dbReference type="Proteomes" id="UP001519460">
    <property type="component" value="Unassembled WGS sequence"/>
</dbReference>
<keyword evidence="2" id="KW-1185">Reference proteome</keyword>